<dbReference type="EMBL" id="CAJHIA010000008">
    <property type="protein sequence ID" value="CAD6442543.1"/>
    <property type="molecule type" value="Genomic_DNA"/>
</dbReference>
<proteinExistence type="predicted"/>
<evidence type="ECO:0000313" key="2">
    <source>
        <dbReference type="Proteomes" id="UP000624404"/>
    </source>
</evidence>
<gene>
    <name evidence="1" type="ORF">SCLTRI_LOCUS2328</name>
</gene>
<dbReference type="AlphaFoldDB" id="A0A8H2VPX6"/>
<organism evidence="1 2">
    <name type="scientific">Sclerotinia trifoliorum</name>
    <dbReference type="NCBI Taxonomy" id="28548"/>
    <lineage>
        <taxon>Eukaryota</taxon>
        <taxon>Fungi</taxon>
        <taxon>Dikarya</taxon>
        <taxon>Ascomycota</taxon>
        <taxon>Pezizomycotina</taxon>
        <taxon>Leotiomycetes</taxon>
        <taxon>Helotiales</taxon>
        <taxon>Sclerotiniaceae</taxon>
        <taxon>Sclerotinia</taxon>
    </lineage>
</organism>
<reference evidence="1" key="1">
    <citation type="submission" date="2020-10" db="EMBL/GenBank/DDBJ databases">
        <authorList>
            <person name="Kusch S."/>
        </authorList>
    </citation>
    <scope>NUCLEOTIDE SEQUENCE</scope>
    <source>
        <strain evidence="1">SwB9</strain>
    </source>
</reference>
<keyword evidence="2" id="KW-1185">Reference proteome</keyword>
<protein>
    <submittedName>
        <fullName evidence="1">D7748b40-c13f-44f6-93bd-08083358ee18-CDS</fullName>
    </submittedName>
</protein>
<name>A0A8H2VPX6_9HELO</name>
<comment type="caution">
    <text evidence="1">The sequence shown here is derived from an EMBL/GenBank/DDBJ whole genome shotgun (WGS) entry which is preliminary data.</text>
</comment>
<sequence>MYHATNESATKEFVYQERVDSNISASVNFLTAVKIAVIHQDLWDSLGNLLSPPDKHPDGQIRIGRTTTCRTWVLEAVTLLDDLGYIKLKNEKLKDLENECRGVAESDWREKNRTVEKSFFSIA</sequence>
<evidence type="ECO:0000313" key="1">
    <source>
        <dbReference type="EMBL" id="CAD6442543.1"/>
    </source>
</evidence>
<accession>A0A8H2VPX6</accession>
<dbReference type="OrthoDB" id="3016366at2759"/>
<dbReference type="Proteomes" id="UP000624404">
    <property type="component" value="Unassembled WGS sequence"/>
</dbReference>